<feature type="compositionally biased region" description="Pro residues" evidence="1">
    <location>
        <begin position="127"/>
        <end position="139"/>
    </location>
</feature>
<feature type="compositionally biased region" description="Basic and acidic residues" evidence="1">
    <location>
        <begin position="405"/>
        <end position="419"/>
    </location>
</feature>
<feature type="region of interest" description="Disordered" evidence="1">
    <location>
        <begin position="122"/>
        <end position="270"/>
    </location>
</feature>
<dbReference type="AlphaFoldDB" id="A0A0D2IKJ9"/>
<feature type="compositionally biased region" description="Polar residues" evidence="1">
    <location>
        <begin position="552"/>
        <end position="563"/>
    </location>
</feature>
<dbReference type="SMART" id="SM01408">
    <property type="entry name" value="ING"/>
    <property type="match status" value="1"/>
</dbReference>
<dbReference type="OrthoDB" id="5411773at2759"/>
<evidence type="ECO:0000313" key="3">
    <source>
        <dbReference type="EMBL" id="KIX06244.1"/>
    </source>
</evidence>
<dbReference type="EMBL" id="KN847477">
    <property type="protein sequence ID" value="KIX06244.1"/>
    <property type="molecule type" value="Genomic_DNA"/>
</dbReference>
<dbReference type="GO" id="GO:0005634">
    <property type="term" value="C:nucleus"/>
    <property type="evidence" value="ECO:0007669"/>
    <property type="project" value="TreeGrafter"/>
</dbReference>
<dbReference type="GeneID" id="25292290"/>
<dbReference type="PANTHER" id="PTHR10333:SF94">
    <property type="entry name" value="FINGER DOMAIN PROTEIN, PUTATIVE (AFU_ORTHOLOGUE AFUA_3G11940)-RELATED"/>
    <property type="match status" value="1"/>
</dbReference>
<keyword evidence="4" id="KW-1185">Reference proteome</keyword>
<protein>
    <recommendedName>
        <fullName evidence="2">Inhibitor of growth protein N-terminal histone-binding domain-containing protein</fullName>
    </recommendedName>
</protein>
<gene>
    <name evidence="3" type="ORF">Z518_04219</name>
</gene>
<proteinExistence type="predicted"/>
<dbReference type="SUPFAM" id="SSF57903">
    <property type="entry name" value="FYVE/PHD zinc finger"/>
    <property type="match status" value="1"/>
</dbReference>
<sequence>MTTMAGIASDCAVNPDAQAAVTDFLDYTEYLPSDLIRSLTLIRGLDETYLSNSDALNNLTKLYGSLPSFPPAARPNASELRAGISNHLDQALNARESAYAEACRLFDVADRHQNRLKSIITKLNAIPKPPSRDPTPQPPASTQVKRSRSGRKLENGMSTRLTLNPPRGSAVATAILKRPRGRRVTVPGEVMPPYDPDSPIASTEVSDWESPPPSPPRPVLKLKQPKPPAPVPQPKERAQSVGEKSRSARETTEPYHKPSPPPEDAEIGSKYKPWTHLTEYEMYKLRKKMKKNHTWEPSDVMIRRELADRGRGWDNYYRAKAEAQANGTSFIDINSVDKVIPKTEKIDREKIESMETPEKSEHAEVGKSDESTQEPDREEKSESTPIPSVGPTPGTTPIPKPKPVKKTEAKKEKKPDPARSRAALAAQEAELAARRLGDIGSKFRTLFTTPFASALASLSRSASTPTANRTANTGKKVSEKTSKKRKAEDTPTSSTSPSVEPDPAARKKQKTAPKPSPLAASPVSMPVSGSPSASSEPPVTSAGTIKIPLKLTVSTTEPPTSKDPTPAPTTRAASVQRNSVAPKTESTPPVSSRPPSRRSAAASVEPQPTRSSRRTSMTPSVAGQKPTPAEPSPKSVATAASRRSKRDAPGTVMQSSQDGGAAVSVSQRKTKPAKQQKATTKAAALAVAAAAETGAALPQIRIDVDGRQEIVDPDEERYCLCGDVSWGEMICCELDEKCDFGQWFHMECVSLAELPPRTVKWYCPGDRKKYHKGEQTNGLVGRGIK</sequence>
<dbReference type="InterPro" id="IPR024610">
    <property type="entry name" value="ING_N_histone-binding"/>
</dbReference>
<dbReference type="InterPro" id="IPR013083">
    <property type="entry name" value="Znf_RING/FYVE/PHD"/>
</dbReference>
<feature type="compositionally biased region" description="Pro residues" evidence="1">
    <location>
        <begin position="388"/>
        <end position="401"/>
    </location>
</feature>
<dbReference type="HOGENOM" id="CLU_009357_1_0_1"/>
<dbReference type="VEuPathDB" id="FungiDB:Z518_04219"/>
<dbReference type="Gene3D" id="3.30.40.10">
    <property type="entry name" value="Zinc/RING finger domain, C3HC4 (zinc finger)"/>
    <property type="match status" value="1"/>
</dbReference>
<dbReference type="InterPro" id="IPR011011">
    <property type="entry name" value="Znf_FYVE_PHD"/>
</dbReference>
<feature type="compositionally biased region" description="Low complexity" evidence="1">
    <location>
        <begin position="519"/>
        <end position="539"/>
    </location>
</feature>
<dbReference type="GO" id="GO:0006355">
    <property type="term" value="P:regulation of DNA-templated transcription"/>
    <property type="evidence" value="ECO:0007669"/>
    <property type="project" value="TreeGrafter"/>
</dbReference>
<dbReference type="RefSeq" id="XP_013273380.1">
    <property type="nucleotide sequence ID" value="XM_013417926.1"/>
</dbReference>
<feature type="region of interest" description="Disordered" evidence="1">
    <location>
        <begin position="456"/>
        <end position="677"/>
    </location>
</feature>
<name>A0A0D2IKJ9_9EURO</name>
<dbReference type="InterPro" id="IPR028651">
    <property type="entry name" value="ING_fam"/>
</dbReference>
<evidence type="ECO:0000313" key="4">
    <source>
        <dbReference type="Proteomes" id="UP000053617"/>
    </source>
</evidence>
<feature type="region of interest" description="Disordered" evidence="1">
    <location>
        <begin position="334"/>
        <end position="428"/>
    </location>
</feature>
<feature type="compositionally biased region" description="Low complexity" evidence="1">
    <location>
        <begin position="584"/>
        <end position="620"/>
    </location>
</feature>
<feature type="compositionally biased region" description="Low complexity" evidence="1">
    <location>
        <begin position="456"/>
        <end position="467"/>
    </location>
</feature>
<evidence type="ECO:0000259" key="2">
    <source>
        <dbReference type="SMART" id="SM01408"/>
    </source>
</evidence>
<dbReference type="Proteomes" id="UP000053617">
    <property type="component" value="Unassembled WGS sequence"/>
</dbReference>
<organism evidence="3 4">
    <name type="scientific">Rhinocladiella mackenziei CBS 650.93</name>
    <dbReference type="NCBI Taxonomy" id="1442369"/>
    <lineage>
        <taxon>Eukaryota</taxon>
        <taxon>Fungi</taxon>
        <taxon>Dikarya</taxon>
        <taxon>Ascomycota</taxon>
        <taxon>Pezizomycotina</taxon>
        <taxon>Eurotiomycetes</taxon>
        <taxon>Chaetothyriomycetidae</taxon>
        <taxon>Chaetothyriales</taxon>
        <taxon>Herpotrichiellaceae</taxon>
        <taxon>Rhinocladiella</taxon>
    </lineage>
</organism>
<reference evidence="3 4" key="1">
    <citation type="submission" date="2015-01" db="EMBL/GenBank/DDBJ databases">
        <title>The Genome Sequence of Rhinocladiella mackenzie CBS 650.93.</title>
        <authorList>
            <consortium name="The Broad Institute Genomics Platform"/>
            <person name="Cuomo C."/>
            <person name="de Hoog S."/>
            <person name="Gorbushina A."/>
            <person name="Stielow B."/>
            <person name="Teixiera M."/>
            <person name="Abouelleil A."/>
            <person name="Chapman S.B."/>
            <person name="Priest M."/>
            <person name="Young S.K."/>
            <person name="Wortman J."/>
            <person name="Nusbaum C."/>
            <person name="Birren B."/>
        </authorList>
    </citation>
    <scope>NUCLEOTIDE SEQUENCE [LARGE SCALE GENOMIC DNA]</scope>
    <source>
        <strain evidence="3 4">CBS 650.93</strain>
    </source>
</reference>
<feature type="domain" description="Inhibitor of growth protein N-terminal histone-binding" evidence="2">
    <location>
        <begin position="20"/>
        <end position="123"/>
    </location>
</feature>
<feature type="compositionally biased region" description="Basic and acidic residues" evidence="1">
    <location>
        <begin position="234"/>
        <end position="256"/>
    </location>
</feature>
<feature type="compositionally biased region" description="Basic and acidic residues" evidence="1">
    <location>
        <begin position="339"/>
        <end position="382"/>
    </location>
</feature>
<accession>A0A0D2IKJ9</accession>
<dbReference type="GO" id="GO:0000123">
    <property type="term" value="C:histone acetyltransferase complex"/>
    <property type="evidence" value="ECO:0007669"/>
    <property type="project" value="TreeGrafter"/>
</dbReference>
<dbReference type="STRING" id="1442369.A0A0D2IKJ9"/>
<feature type="compositionally biased region" description="Polar residues" evidence="1">
    <location>
        <begin position="571"/>
        <end position="581"/>
    </location>
</feature>
<feature type="compositionally biased region" description="Low complexity" evidence="1">
    <location>
        <begin position="490"/>
        <end position="502"/>
    </location>
</feature>
<dbReference type="PANTHER" id="PTHR10333">
    <property type="entry name" value="INHIBITOR OF GROWTH PROTEIN"/>
    <property type="match status" value="1"/>
</dbReference>
<dbReference type="Gene3D" id="6.10.140.1740">
    <property type="match status" value="1"/>
</dbReference>
<feature type="compositionally biased region" description="Basic and acidic residues" evidence="1">
    <location>
        <begin position="476"/>
        <end position="489"/>
    </location>
</feature>
<dbReference type="GO" id="GO:0004402">
    <property type="term" value="F:histone acetyltransferase activity"/>
    <property type="evidence" value="ECO:0007669"/>
    <property type="project" value="TreeGrafter"/>
</dbReference>
<evidence type="ECO:0000256" key="1">
    <source>
        <dbReference type="SAM" id="MobiDB-lite"/>
    </source>
</evidence>